<reference evidence="1" key="1">
    <citation type="submission" date="2021-06" db="EMBL/GenBank/DDBJ databases">
        <authorList>
            <person name="Hodson N. C."/>
            <person name="Mongue J. A."/>
            <person name="Jaron S. K."/>
        </authorList>
    </citation>
    <scope>NUCLEOTIDE SEQUENCE</scope>
</reference>
<dbReference type="AlphaFoldDB" id="A0A8J2PME4"/>
<protein>
    <submittedName>
        <fullName evidence="1">Uncharacterized protein</fullName>
    </submittedName>
</protein>
<comment type="caution">
    <text evidence="1">The sequence shown here is derived from an EMBL/GenBank/DDBJ whole genome shotgun (WGS) entry which is preliminary data.</text>
</comment>
<name>A0A8J2PME4_9HEXA</name>
<keyword evidence="2" id="KW-1185">Reference proteome</keyword>
<organism evidence="1 2">
    <name type="scientific">Allacma fusca</name>
    <dbReference type="NCBI Taxonomy" id="39272"/>
    <lineage>
        <taxon>Eukaryota</taxon>
        <taxon>Metazoa</taxon>
        <taxon>Ecdysozoa</taxon>
        <taxon>Arthropoda</taxon>
        <taxon>Hexapoda</taxon>
        <taxon>Collembola</taxon>
        <taxon>Symphypleona</taxon>
        <taxon>Sminthuridae</taxon>
        <taxon>Allacma</taxon>
    </lineage>
</organism>
<feature type="non-terminal residue" evidence="1">
    <location>
        <position position="1"/>
    </location>
</feature>
<dbReference type="EMBL" id="CAJVCH010549462">
    <property type="protein sequence ID" value="CAG7828945.1"/>
    <property type="molecule type" value="Genomic_DNA"/>
</dbReference>
<evidence type="ECO:0000313" key="1">
    <source>
        <dbReference type="EMBL" id="CAG7828945.1"/>
    </source>
</evidence>
<sequence>SYEKGEFGLEKVIEHSEFELTETEDVVTSGRQLRKRKTRKNTVIIEKATSIIGNGVPSTASNEPITATSTTLVREGTSGTPISFPADLEKVPHLELLVLPENNQSNVEFGVDATYTNLSTAFSQHSLQSGCGVTEILAAVNKLAIEQATAVRKQVEDTTPTTFECETIVKNGFLDLGTDTAEKSAGHPLIFKNTFYIHFY</sequence>
<proteinExistence type="predicted"/>
<accession>A0A8J2PME4</accession>
<dbReference type="Proteomes" id="UP000708208">
    <property type="component" value="Unassembled WGS sequence"/>
</dbReference>
<evidence type="ECO:0000313" key="2">
    <source>
        <dbReference type="Proteomes" id="UP000708208"/>
    </source>
</evidence>
<gene>
    <name evidence="1" type="ORF">AFUS01_LOCUS38838</name>
</gene>